<accession>A0ABT1IE09</accession>
<reference evidence="1 2" key="1">
    <citation type="submission" date="2022-06" db="EMBL/GenBank/DDBJ databases">
        <title>Genomic Encyclopedia of Archaeal and Bacterial Type Strains, Phase II (KMG-II): from individual species to whole genera.</title>
        <authorList>
            <person name="Goeker M."/>
        </authorList>
    </citation>
    <scope>NUCLEOTIDE SEQUENCE [LARGE SCALE GENOMIC DNA]</scope>
    <source>
        <strain evidence="1 2">DSM 44255</strain>
    </source>
</reference>
<name>A0ABT1IE09_9PSEU</name>
<dbReference type="RefSeq" id="WP_253888147.1">
    <property type="nucleotide sequence ID" value="NZ_BAAAVB010000013.1"/>
</dbReference>
<evidence type="ECO:0008006" key="3">
    <source>
        <dbReference type="Google" id="ProtNLM"/>
    </source>
</evidence>
<evidence type="ECO:0000313" key="1">
    <source>
        <dbReference type="EMBL" id="MCP2270860.1"/>
    </source>
</evidence>
<organism evidence="1 2">
    <name type="scientific">Actinokineospora diospyrosa</name>
    <dbReference type="NCBI Taxonomy" id="103728"/>
    <lineage>
        <taxon>Bacteria</taxon>
        <taxon>Bacillati</taxon>
        <taxon>Actinomycetota</taxon>
        <taxon>Actinomycetes</taxon>
        <taxon>Pseudonocardiales</taxon>
        <taxon>Pseudonocardiaceae</taxon>
        <taxon>Actinokineospora</taxon>
    </lineage>
</organism>
<evidence type="ECO:0000313" key="2">
    <source>
        <dbReference type="Proteomes" id="UP001205185"/>
    </source>
</evidence>
<gene>
    <name evidence="1" type="ORF">LV75_003372</name>
</gene>
<keyword evidence="2" id="KW-1185">Reference proteome</keyword>
<comment type="caution">
    <text evidence="1">The sequence shown here is derived from an EMBL/GenBank/DDBJ whole genome shotgun (WGS) entry which is preliminary data.</text>
</comment>
<protein>
    <recommendedName>
        <fullName evidence="3">Polyketide cyclase/dehydrase/lipid transport protein</fullName>
    </recommendedName>
</protein>
<dbReference type="Proteomes" id="UP001205185">
    <property type="component" value="Unassembled WGS sequence"/>
</dbReference>
<proteinExistence type="predicted"/>
<dbReference type="EMBL" id="JAMTCO010000008">
    <property type="protein sequence ID" value="MCP2270860.1"/>
    <property type="molecule type" value="Genomic_DNA"/>
</dbReference>
<sequence length="137" mass="15606">MSHTVIAHTLTTMTNALDHHLITYSLPTPHLITLTAGGRPTDYARVEIHSNHLPITAATLLHWTHTLIQPQPRLLGETHDYTARIQIHGRLRDHTEIQVHAYPEHHLEQFRDHALTPEQTLLWLHEQASTVRDAATA</sequence>